<evidence type="ECO:0000313" key="3">
    <source>
        <dbReference type="Proteomes" id="UP001314170"/>
    </source>
</evidence>
<name>A0AAV1RHH5_9ROSI</name>
<accession>A0AAV1RHH5</accession>
<sequence>MHKNPTCRVAETSPSIENQSHREQITGEEPILIQYQQNVQDSPSDIVGKTASPKVVGNRAPWRHEVAIGKESEISVQKSSM</sequence>
<organism evidence="2 3">
    <name type="scientific">Dovyalis caffra</name>
    <dbReference type="NCBI Taxonomy" id="77055"/>
    <lineage>
        <taxon>Eukaryota</taxon>
        <taxon>Viridiplantae</taxon>
        <taxon>Streptophyta</taxon>
        <taxon>Embryophyta</taxon>
        <taxon>Tracheophyta</taxon>
        <taxon>Spermatophyta</taxon>
        <taxon>Magnoliopsida</taxon>
        <taxon>eudicotyledons</taxon>
        <taxon>Gunneridae</taxon>
        <taxon>Pentapetalae</taxon>
        <taxon>rosids</taxon>
        <taxon>fabids</taxon>
        <taxon>Malpighiales</taxon>
        <taxon>Salicaceae</taxon>
        <taxon>Flacourtieae</taxon>
        <taxon>Dovyalis</taxon>
    </lineage>
</organism>
<keyword evidence="3" id="KW-1185">Reference proteome</keyword>
<dbReference type="EMBL" id="CAWUPB010000994">
    <property type="protein sequence ID" value="CAK7336049.1"/>
    <property type="molecule type" value="Genomic_DNA"/>
</dbReference>
<evidence type="ECO:0000313" key="2">
    <source>
        <dbReference type="EMBL" id="CAK7336049.1"/>
    </source>
</evidence>
<dbReference type="AlphaFoldDB" id="A0AAV1RHH5"/>
<gene>
    <name evidence="2" type="ORF">DCAF_LOCUS11053</name>
</gene>
<reference evidence="2 3" key="1">
    <citation type="submission" date="2024-01" db="EMBL/GenBank/DDBJ databases">
        <authorList>
            <person name="Waweru B."/>
        </authorList>
    </citation>
    <scope>NUCLEOTIDE SEQUENCE [LARGE SCALE GENOMIC DNA]</scope>
</reference>
<comment type="caution">
    <text evidence="2">The sequence shown here is derived from an EMBL/GenBank/DDBJ whole genome shotgun (WGS) entry which is preliminary data.</text>
</comment>
<proteinExistence type="predicted"/>
<feature type="region of interest" description="Disordered" evidence="1">
    <location>
        <begin position="1"/>
        <end position="23"/>
    </location>
</feature>
<dbReference type="Proteomes" id="UP001314170">
    <property type="component" value="Unassembled WGS sequence"/>
</dbReference>
<evidence type="ECO:0000256" key="1">
    <source>
        <dbReference type="SAM" id="MobiDB-lite"/>
    </source>
</evidence>
<protein>
    <submittedName>
        <fullName evidence="2">Uncharacterized protein</fullName>
    </submittedName>
</protein>